<keyword evidence="3" id="KW-1185">Reference proteome</keyword>
<sequence>MPQVEMLLFLILIIGMCVYGQDPASKVVSDRYAVYWNRTNPNPNFQMSFLTPLFFFSAAYLTKVGKNGIRSSSPYSAIHEIPYRSSGIEMGSWNKRDELIEEEEEKKIGLKVWMLKSCDCTSGSHGPSRSSAVKIDKYANRKFLPTNPPKKQRCVLSESHQSGLTHNPVSANEPWSSCALIGPLSTDNQNCARYTRVEITQNSCCLKGAKLLLQHAESMLQEHAAFRGMQTEMPTTI</sequence>
<dbReference type="STRING" id="240159.A0A4U5V8T1"/>
<name>A0A4U5V8T1_COLLU</name>
<evidence type="ECO:0000313" key="3">
    <source>
        <dbReference type="Proteomes" id="UP000298787"/>
    </source>
</evidence>
<keyword evidence="2" id="KW-0418">Kinase</keyword>
<organism evidence="2 3">
    <name type="scientific">Collichthys lucidus</name>
    <name type="common">Big head croaker</name>
    <name type="synonym">Sciaena lucida</name>
    <dbReference type="NCBI Taxonomy" id="240159"/>
    <lineage>
        <taxon>Eukaryota</taxon>
        <taxon>Metazoa</taxon>
        <taxon>Chordata</taxon>
        <taxon>Craniata</taxon>
        <taxon>Vertebrata</taxon>
        <taxon>Euteleostomi</taxon>
        <taxon>Actinopterygii</taxon>
        <taxon>Neopterygii</taxon>
        <taxon>Teleostei</taxon>
        <taxon>Neoteleostei</taxon>
        <taxon>Acanthomorphata</taxon>
        <taxon>Eupercaria</taxon>
        <taxon>Sciaenidae</taxon>
        <taxon>Collichthys</taxon>
    </lineage>
</organism>
<keyword evidence="2" id="KW-0675">Receptor</keyword>
<keyword evidence="1" id="KW-0732">Signal</keyword>
<dbReference type="GO" id="GO:0016301">
    <property type="term" value="F:kinase activity"/>
    <property type="evidence" value="ECO:0007669"/>
    <property type="project" value="UniProtKB-KW"/>
</dbReference>
<dbReference type="AlphaFoldDB" id="A0A4U5V8T1"/>
<feature type="chain" id="PRO_5020957966" evidence="1">
    <location>
        <begin position="21"/>
        <end position="237"/>
    </location>
</feature>
<reference evidence="2 3" key="1">
    <citation type="submission" date="2019-01" db="EMBL/GenBank/DDBJ databases">
        <title>Genome Assembly of Collichthys lucidus.</title>
        <authorList>
            <person name="Cai M."/>
            <person name="Xiao S."/>
        </authorList>
    </citation>
    <scope>NUCLEOTIDE SEQUENCE [LARGE SCALE GENOMIC DNA]</scope>
    <source>
        <strain evidence="2">JT15FE1705JMU</strain>
        <tissue evidence="2">Muscle</tissue>
    </source>
</reference>
<keyword evidence="2" id="KW-0808">Transferase</keyword>
<dbReference type="EMBL" id="CM014093">
    <property type="protein sequence ID" value="TKS84159.1"/>
    <property type="molecule type" value="Genomic_DNA"/>
</dbReference>
<feature type="signal peptide" evidence="1">
    <location>
        <begin position="1"/>
        <end position="20"/>
    </location>
</feature>
<evidence type="ECO:0000313" key="2">
    <source>
        <dbReference type="EMBL" id="TKS84159.1"/>
    </source>
</evidence>
<evidence type="ECO:0000256" key="1">
    <source>
        <dbReference type="SAM" id="SignalP"/>
    </source>
</evidence>
<accession>A0A4U5V8T1</accession>
<proteinExistence type="predicted"/>
<gene>
    <name evidence="2" type="ORF">D9C73_019074</name>
</gene>
<protein>
    <submittedName>
        <fullName evidence="2">Ephrin-A5 AL-1 EPH-related receptor tyrosine kinase ligand 7</fullName>
    </submittedName>
</protein>
<dbReference type="Proteomes" id="UP000298787">
    <property type="component" value="Chromosome 16"/>
</dbReference>